<dbReference type="SUPFAM" id="SSF51735">
    <property type="entry name" value="NAD(P)-binding Rossmann-fold domains"/>
    <property type="match status" value="1"/>
</dbReference>
<dbReference type="Gene3D" id="3.40.50.720">
    <property type="entry name" value="NAD(P)-binding Rossmann-like Domain"/>
    <property type="match status" value="1"/>
</dbReference>
<dbReference type="RefSeq" id="XP_013240665.1">
    <property type="nucleotide sequence ID" value="XM_013385211.1"/>
</dbReference>
<dbReference type="FunCoup" id="A0A066VI68">
    <property type="interactions" value="87"/>
</dbReference>
<dbReference type="PROSITE" id="PS00059">
    <property type="entry name" value="ADH_ZINC"/>
    <property type="match status" value="1"/>
</dbReference>
<dbReference type="PANTHER" id="PTHR43161">
    <property type="entry name" value="SORBITOL DEHYDROGENASE"/>
    <property type="match status" value="1"/>
</dbReference>
<evidence type="ECO:0000313" key="10">
    <source>
        <dbReference type="Proteomes" id="UP000027361"/>
    </source>
</evidence>
<evidence type="ECO:0000256" key="2">
    <source>
        <dbReference type="ARBA" id="ARBA00008072"/>
    </source>
</evidence>
<dbReference type="InParanoid" id="A0A066VI68"/>
<sequence length="387" mass="41283">MSCTATENAIPTLPAKGNLSFVLEAVDKTSFQERPVKPPAPLEVQVNVRQTGICGSDVHYWKHGRIGDFILKAPMVLGHESAGIITSVGSQVEHLKVGDRVALEPGVPCLVCDKCLSGTYNHCAKLVFAATPPYDGTLATYYNLHSSFAHKIPDNLTLEEASLMEPLSVAVYSALNRGEVRAMQNVLVFGAGPIGLLVAGVCKAYGAKRVVVVDILDDKLKFAFSFAATSTFKPSAAKEDESQMDASERNAAELIASLPEPDNDVARKGGFDLVMECTGAPPCIQMGIFAARARAKFVQIGMGANEMAIPIHRIGIKELDMTGSFRYGVGAYETAINLVASGKLDVAKIVTHRYTFADCIKAFDATAKGKGEDGKAVIKVQICQGEA</sequence>
<dbReference type="InterPro" id="IPR013149">
    <property type="entry name" value="ADH-like_C"/>
</dbReference>
<dbReference type="InterPro" id="IPR020843">
    <property type="entry name" value="ER"/>
</dbReference>
<protein>
    <submittedName>
        <fullName evidence="9">Putative xylitol dehydrogenase</fullName>
    </submittedName>
</protein>
<dbReference type="SUPFAM" id="SSF50129">
    <property type="entry name" value="GroES-like"/>
    <property type="match status" value="1"/>
</dbReference>
<dbReference type="CDD" id="cd05285">
    <property type="entry name" value="sorbitol_DH"/>
    <property type="match status" value="1"/>
</dbReference>
<evidence type="ECO:0000256" key="7">
    <source>
        <dbReference type="RuleBase" id="RU361277"/>
    </source>
</evidence>
<dbReference type="Pfam" id="PF00107">
    <property type="entry name" value="ADH_zinc_N"/>
    <property type="match status" value="1"/>
</dbReference>
<keyword evidence="4 7" id="KW-0862">Zinc</keyword>
<comment type="similarity">
    <text evidence="2 7">Belongs to the zinc-containing alcohol dehydrogenase family.</text>
</comment>
<evidence type="ECO:0000256" key="6">
    <source>
        <dbReference type="ARBA" id="ARBA00023027"/>
    </source>
</evidence>
<dbReference type="OMA" id="FETWYAM"/>
<name>A0A066VI68_TILAU</name>
<dbReference type="GO" id="GO:0006062">
    <property type="term" value="P:sorbitol catabolic process"/>
    <property type="evidence" value="ECO:0007669"/>
    <property type="project" value="TreeGrafter"/>
</dbReference>
<reference evidence="9 10" key="1">
    <citation type="submission" date="2014-05" db="EMBL/GenBank/DDBJ databases">
        <title>Draft genome sequence of a rare smut relative, Tilletiaria anomala UBC 951.</title>
        <authorList>
            <consortium name="DOE Joint Genome Institute"/>
            <person name="Toome M."/>
            <person name="Kuo A."/>
            <person name="Henrissat B."/>
            <person name="Lipzen A."/>
            <person name="Tritt A."/>
            <person name="Yoshinaga Y."/>
            <person name="Zane M."/>
            <person name="Barry K."/>
            <person name="Grigoriev I.V."/>
            <person name="Spatafora J.W."/>
            <person name="Aimea M.C."/>
        </authorList>
    </citation>
    <scope>NUCLEOTIDE SEQUENCE [LARGE SCALE GENOMIC DNA]</scope>
    <source>
        <strain evidence="9 10">UBC 951</strain>
    </source>
</reference>
<dbReference type="InterPro" id="IPR036291">
    <property type="entry name" value="NAD(P)-bd_dom_sf"/>
</dbReference>
<dbReference type="OrthoDB" id="2148442at2759"/>
<keyword evidence="6" id="KW-0520">NAD</keyword>
<feature type="domain" description="Enoyl reductase (ER)" evidence="8">
    <location>
        <begin position="24"/>
        <end position="378"/>
    </location>
</feature>
<evidence type="ECO:0000259" key="8">
    <source>
        <dbReference type="SMART" id="SM00829"/>
    </source>
</evidence>
<gene>
    <name evidence="9" type="ORF">K437DRAFT_276334</name>
</gene>
<evidence type="ECO:0000256" key="5">
    <source>
        <dbReference type="ARBA" id="ARBA00023002"/>
    </source>
</evidence>
<dbReference type="GeneID" id="25266716"/>
<dbReference type="FunFam" id="3.40.50.720:FF:000068">
    <property type="entry name" value="Sorbitol dehydrogenase"/>
    <property type="match status" value="1"/>
</dbReference>
<dbReference type="EMBL" id="JMSN01000121">
    <property type="protein sequence ID" value="KDN38275.1"/>
    <property type="molecule type" value="Genomic_DNA"/>
</dbReference>
<dbReference type="PANTHER" id="PTHR43161:SF9">
    <property type="entry name" value="SORBITOL DEHYDROGENASE"/>
    <property type="match status" value="1"/>
</dbReference>
<dbReference type="InterPro" id="IPR045306">
    <property type="entry name" value="SDH-like"/>
</dbReference>
<dbReference type="GO" id="GO:0008270">
    <property type="term" value="F:zinc ion binding"/>
    <property type="evidence" value="ECO:0007669"/>
    <property type="project" value="InterPro"/>
</dbReference>
<dbReference type="GO" id="GO:0003939">
    <property type="term" value="F:L-iditol 2-dehydrogenase (NAD+) activity"/>
    <property type="evidence" value="ECO:0007669"/>
    <property type="project" value="TreeGrafter"/>
</dbReference>
<keyword evidence="5" id="KW-0560">Oxidoreductase</keyword>
<dbReference type="Gene3D" id="3.90.180.10">
    <property type="entry name" value="Medium-chain alcohol dehydrogenases, catalytic domain"/>
    <property type="match status" value="1"/>
</dbReference>
<accession>A0A066VI68</accession>
<keyword evidence="10" id="KW-1185">Reference proteome</keyword>
<dbReference type="InterPro" id="IPR002328">
    <property type="entry name" value="ADH_Zn_CS"/>
</dbReference>
<comment type="cofactor">
    <cofactor evidence="1 7">
        <name>Zn(2+)</name>
        <dbReference type="ChEBI" id="CHEBI:29105"/>
    </cofactor>
</comment>
<dbReference type="InterPro" id="IPR013154">
    <property type="entry name" value="ADH-like_N"/>
</dbReference>
<evidence type="ECO:0000256" key="4">
    <source>
        <dbReference type="ARBA" id="ARBA00022833"/>
    </source>
</evidence>
<evidence type="ECO:0000256" key="3">
    <source>
        <dbReference type="ARBA" id="ARBA00022723"/>
    </source>
</evidence>
<comment type="caution">
    <text evidence="9">The sequence shown here is derived from an EMBL/GenBank/DDBJ whole genome shotgun (WGS) entry which is preliminary data.</text>
</comment>
<dbReference type="InterPro" id="IPR011032">
    <property type="entry name" value="GroES-like_sf"/>
</dbReference>
<dbReference type="AlphaFoldDB" id="A0A066VI68"/>
<evidence type="ECO:0000313" key="9">
    <source>
        <dbReference type="EMBL" id="KDN38275.1"/>
    </source>
</evidence>
<dbReference type="Proteomes" id="UP000027361">
    <property type="component" value="Unassembled WGS sequence"/>
</dbReference>
<organism evidence="9 10">
    <name type="scientific">Tilletiaria anomala (strain ATCC 24038 / CBS 436.72 / UBC 951)</name>
    <dbReference type="NCBI Taxonomy" id="1037660"/>
    <lineage>
        <taxon>Eukaryota</taxon>
        <taxon>Fungi</taxon>
        <taxon>Dikarya</taxon>
        <taxon>Basidiomycota</taxon>
        <taxon>Ustilaginomycotina</taxon>
        <taxon>Exobasidiomycetes</taxon>
        <taxon>Georgefischeriales</taxon>
        <taxon>Tilletiariaceae</taxon>
        <taxon>Tilletiaria</taxon>
    </lineage>
</organism>
<proteinExistence type="inferred from homology"/>
<keyword evidence="3 7" id="KW-0479">Metal-binding</keyword>
<evidence type="ECO:0000256" key="1">
    <source>
        <dbReference type="ARBA" id="ARBA00001947"/>
    </source>
</evidence>
<dbReference type="HOGENOM" id="CLU_026673_11_5_1"/>
<dbReference type="STRING" id="1037660.A0A066VI68"/>
<dbReference type="SMART" id="SM00829">
    <property type="entry name" value="PKS_ER"/>
    <property type="match status" value="1"/>
</dbReference>
<dbReference type="Pfam" id="PF08240">
    <property type="entry name" value="ADH_N"/>
    <property type="match status" value="1"/>
</dbReference>